<dbReference type="InterPro" id="IPR036291">
    <property type="entry name" value="NAD(P)-bd_dom_sf"/>
</dbReference>
<sequence>MTDKIKTMKAWQLQGFGIENLKLITTEIPIPNKNQILVKVGAVSLNFRDKAIVEKIYLPDIMEFPFIPVSDLAGQIVGIGSDVTRFAINDRVTSHLYGNWIKGKKHTSTTALSGLGGPVDGGLAEYILLDEQAAIAAPATLTNAEAATLPIAALTAFFALTKHGQLEKGQTVLIQGTGGVSLFALQLAKALGAKVIITSSSDEKLEKAKALGADQVINYLKTPNWETEVLRITKGIGVDHIIEVIGGDNFERSVEAATIGGQIHVIGFLNGTTSNADLLKILFKAVRINGILVGNRDAFEEMNAIIDLHNIKPVIDTTYDFADAISAYKHLERGAFGKLVIKVS</sequence>
<dbReference type="Gene3D" id="3.90.180.10">
    <property type="entry name" value="Medium-chain alcohol dehydrogenases, catalytic domain"/>
    <property type="match status" value="1"/>
</dbReference>
<keyword evidence="3" id="KW-1185">Reference proteome</keyword>
<dbReference type="PANTHER" id="PTHR45033:SF2">
    <property type="entry name" value="ZINC-TYPE ALCOHOL DEHYDROGENASE-LIKE PROTEIN C1773.06C"/>
    <property type="match status" value="1"/>
</dbReference>
<dbReference type="Gene3D" id="3.40.50.720">
    <property type="entry name" value="NAD(P)-binding Rossmann-like Domain"/>
    <property type="match status" value="1"/>
</dbReference>
<evidence type="ECO:0000259" key="1">
    <source>
        <dbReference type="SMART" id="SM00829"/>
    </source>
</evidence>
<dbReference type="SMART" id="SM00829">
    <property type="entry name" value="PKS_ER"/>
    <property type="match status" value="1"/>
</dbReference>
<gene>
    <name evidence="2" type="ORF">OIU83_07980</name>
</gene>
<feature type="domain" description="Enoyl reductase (ER)" evidence="1">
    <location>
        <begin position="17"/>
        <end position="341"/>
    </location>
</feature>
<dbReference type="Pfam" id="PF00107">
    <property type="entry name" value="ADH_zinc_N"/>
    <property type="match status" value="1"/>
</dbReference>
<dbReference type="AlphaFoldDB" id="A0A9X2ZDY3"/>
<accession>A0A9X2ZDY3</accession>
<dbReference type="InterPro" id="IPR013154">
    <property type="entry name" value="ADH-like_N"/>
</dbReference>
<dbReference type="Proteomes" id="UP001151079">
    <property type="component" value="Unassembled WGS sequence"/>
</dbReference>
<evidence type="ECO:0000313" key="2">
    <source>
        <dbReference type="EMBL" id="MCV9927585.1"/>
    </source>
</evidence>
<organism evidence="2 3">
    <name type="scientific">Flavobacterium shii</name>
    <dbReference type="NCBI Taxonomy" id="2987687"/>
    <lineage>
        <taxon>Bacteria</taxon>
        <taxon>Pseudomonadati</taxon>
        <taxon>Bacteroidota</taxon>
        <taxon>Flavobacteriia</taxon>
        <taxon>Flavobacteriales</taxon>
        <taxon>Flavobacteriaceae</taxon>
        <taxon>Flavobacterium</taxon>
    </lineage>
</organism>
<dbReference type="InterPro" id="IPR020843">
    <property type="entry name" value="ER"/>
</dbReference>
<dbReference type="InterPro" id="IPR052711">
    <property type="entry name" value="Zinc_ADH-like"/>
</dbReference>
<dbReference type="EMBL" id="JAOZEW010000006">
    <property type="protein sequence ID" value="MCV9927585.1"/>
    <property type="molecule type" value="Genomic_DNA"/>
</dbReference>
<dbReference type="Pfam" id="PF08240">
    <property type="entry name" value="ADH_N"/>
    <property type="match status" value="1"/>
</dbReference>
<dbReference type="RefSeq" id="WP_264205722.1">
    <property type="nucleotide sequence ID" value="NZ_JAOZEW010000006.1"/>
</dbReference>
<dbReference type="PANTHER" id="PTHR45033">
    <property type="match status" value="1"/>
</dbReference>
<dbReference type="InterPro" id="IPR011032">
    <property type="entry name" value="GroES-like_sf"/>
</dbReference>
<dbReference type="CDD" id="cd08276">
    <property type="entry name" value="MDR7"/>
    <property type="match status" value="1"/>
</dbReference>
<evidence type="ECO:0000313" key="3">
    <source>
        <dbReference type="Proteomes" id="UP001151079"/>
    </source>
</evidence>
<protein>
    <submittedName>
        <fullName evidence="2">NAD(P)-dependent alcohol dehydrogenase</fullName>
    </submittedName>
</protein>
<dbReference type="SUPFAM" id="SSF51735">
    <property type="entry name" value="NAD(P)-binding Rossmann-fold domains"/>
    <property type="match status" value="1"/>
</dbReference>
<name>A0A9X2ZDY3_9FLAO</name>
<dbReference type="GO" id="GO:0016491">
    <property type="term" value="F:oxidoreductase activity"/>
    <property type="evidence" value="ECO:0007669"/>
    <property type="project" value="InterPro"/>
</dbReference>
<dbReference type="InterPro" id="IPR013149">
    <property type="entry name" value="ADH-like_C"/>
</dbReference>
<proteinExistence type="predicted"/>
<comment type="caution">
    <text evidence="2">The sequence shown here is derived from an EMBL/GenBank/DDBJ whole genome shotgun (WGS) entry which is preliminary data.</text>
</comment>
<reference evidence="2" key="1">
    <citation type="submission" date="2022-10" db="EMBL/GenBank/DDBJ databases">
        <title>Two novel species of Flavobacterium.</title>
        <authorList>
            <person name="Liu Q."/>
            <person name="Xin Y.-H."/>
        </authorList>
    </citation>
    <scope>NUCLEOTIDE SEQUENCE</scope>
    <source>
        <strain evidence="2">LS1R49</strain>
    </source>
</reference>
<dbReference type="SUPFAM" id="SSF50129">
    <property type="entry name" value="GroES-like"/>
    <property type="match status" value="1"/>
</dbReference>